<feature type="transmembrane region" description="Helical" evidence="1">
    <location>
        <begin position="31"/>
        <end position="48"/>
    </location>
</feature>
<keyword evidence="3" id="KW-1185">Reference proteome</keyword>
<evidence type="ECO:0000313" key="3">
    <source>
        <dbReference type="Proteomes" id="UP000228930"/>
    </source>
</evidence>
<gene>
    <name evidence="2" type="ORF">TSA1_22970</name>
</gene>
<keyword evidence="1" id="KW-0472">Membrane</keyword>
<comment type="caution">
    <text evidence="2">The sequence shown here is derived from an EMBL/GenBank/DDBJ whole genome shotgun (WGS) entry which is preliminary data.</text>
</comment>
<reference evidence="2 3" key="1">
    <citation type="submission" date="2015-06" db="EMBL/GenBank/DDBJ databases">
        <title>Comparative genome analysis of nirS-carrying Bradyrhizobium sp. strains.</title>
        <authorList>
            <person name="Ishii S."/>
            <person name="Jang J."/>
            <person name="Nishizawa T."/>
            <person name="Senoo K."/>
        </authorList>
    </citation>
    <scope>NUCLEOTIDE SEQUENCE [LARGE SCALE GENOMIC DNA]</scope>
    <source>
        <strain evidence="2 3">TSA1</strain>
    </source>
</reference>
<dbReference type="AlphaFoldDB" id="A0A2M6UFB3"/>
<proteinExistence type="predicted"/>
<name>A0A2M6UFB3_9BRAD</name>
<sequence>MYFPAEVTGAYLAFQSLLKTNGVQPGEYTKFMLWVLVGLSVFNVAIYWKFYNVKNAFVQFILLCGFLVWAMNIDTTRFKDAPWGLGENIEIVAPSLLIFYSLLTLFLAIPQRNPDAPG</sequence>
<keyword evidence="1" id="KW-0812">Transmembrane</keyword>
<evidence type="ECO:0000256" key="1">
    <source>
        <dbReference type="SAM" id="Phobius"/>
    </source>
</evidence>
<protein>
    <submittedName>
        <fullName evidence="2">Uncharacterized protein</fullName>
    </submittedName>
</protein>
<dbReference type="Proteomes" id="UP000228930">
    <property type="component" value="Unassembled WGS sequence"/>
</dbReference>
<dbReference type="EMBL" id="LFJC01000003">
    <property type="protein sequence ID" value="PIT03304.1"/>
    <property type="molecule type" value="Genomic_DNA"/>
</dbReference>
<keyword evidence="1" id="KW-1133">Transmembrane helix</keyword>
<feature type="transmembrane region" description="Helical" evidence="1">
    <location>
        <begin position="91"/>
        <end position="109"/>
    </location>
</feature>
<accession>A0A2M6UFB3</accession>
<organism evidence="2 3">
    <name type="scientific">Bradyrhizobium nitroreducens</name>
    <dbReference type="NCBI Taxonomy" id="709803"/>
    <lineage>
        <taxon>Bacteria</taxon>
        <taxon>Pseudomonadati</taxon>
        <taxon>Pseudomonadota</taxon>
        <taxon>Alphaproteobacteria</taxon>
        <taxon>Hyphomicrobiales</taxon>
        <taxon>Nitrobacteraceae</taxon>
        <taxon>Bradyrhizobium</taxon>
    </lineage>
</organism>
<evidence type="ECO:0000313" key="2">
    <source>
        <dbReference type="EMBL" id="PIT03304.1"/>
    </source>
</evidence>
<feature type="transmembrane region" description="Helical" evidence="1">
    <location>
        <begin position="55"/>
        <end position="71"/>
    </location>
</feature>